<evidence type="ECO:0000313" key="1">
    <source>
        <dbReference type="EMBL" id="BDT63114.1"/>
    </source>
</evidence>
<name>A0A9C7CG04_9VIRU</name>
<dbReference type="EMBL" id="LC738881">
    <property type="protein sequence ID" value="BDT63114.1"/>
    <property type="molecule type" value="Genomic_DNA"/>
</dbReference>
<protein>
    <submittedName>
        <fullName evidence="1">Wsv269-like protein</fullName>
    </submittedName>
</protein>
<sequence length="86" mass="9840">MKGARGNWLPDFEAVAAQADRRHRGKASNECEFLCWNYVFELSPLGKHLFRLERLAALYEAFLPTMTPWLLKAAKKCGNLKLAVRC</sequence>
<accession>A0A9C7CG04</accession>
<organism evidence="1">
    <name type="scientific">Sicyonia whispovirus</name>
    <dbReference type="NCBI Taxonomy" id="2984283"/>
    <lineage>
        <taxon>Viruses</taxon>
        <taxon>Viruses incertae sedis</taxon>
        <taxon>Naldaviricetes</taxon>
        <taxon>Nimaviridae</taxon>
        <taxon>Whispovirus</taxon>
    </lineage>
</organism>
<proteinExistence type="predicted"/>
<reference evidence="1" key="1">
    <citation type="submission" date="2022-10" db="EMBL/GenBank/DDBJ databases">
        <title>Genome sequences of endogenous nimaviruses in decapod crustaceans.</title>
        <authorList>
            <person name="Kawato S."/>
            <person name="Nozaki R."/>
            <person name="Kondo H."/>
            <person name="Hirono I."/>
        </authorList>
    </citation>
    <scope>NUCLEOTIDE SEQUENCE</scope>
    <source>
        <strain evidence="1">Fukuoka2019</strain>
    </source>
</reference>